<dbReference type="Gene3D" id="3.40.50.2300">
    <property type="match status" value="2"/>
</dbReference>
<dbReference type="PANTHER" id="PTHR30146">
    <property type="entry name" value="LACI-RELATED TRANSCRIPTIONAL REPRESSOR"/>
    <property type="match status" value="1"/>
</dbReference>
<dbReference type="SUPFAM" id="SSF47413">
    <property type="entry name" value="lambda repressor-like DNA-binding domains"/>
    <property type="match status" value="1"/>
</dbReference>
<dbReference type="GO" id="GO:0003700">
    <property type="term" value="F:DNA-binding transcription factor activity"/>
    <property type="evidence" value="ECO:0007669"/>
    <property type="project" value="TreeGrafter"/>
</dbReference>
<dbReference type="PROSITE" id="PS50932">
    <property type="entry name" value="HTH_LACI_2"/>
    <property type="match status" value="1"/>
</dbReference>
<dbReference type="EMBL" id="CP017479">
    <property type="protein sequence ID" value="AOW11169.1"/>
    <property type="molecule type" value="Genomic_DNA"/>
</dbReference>
<reference evidence="5 6" key="1">
    <citation type="submission" date="2016-10" db="EMBL/GenBank/DDBJ databases">
        <title>Flavobacterium gilvum sp. nov., isolated from stream water.</title>
        <authorList>
            <person name="Shin S.-K."/>
            <person name="Cho Y.-J."/>
            <person name="Yi H."/>
        </authorList>
    </citation>
    <scope>NUCLEOTIDE SEQUENCE [LARGE SCALE GENOMIC DNA]</scope>
    <source>
        <strain evidence="5 6">EM1308</strain>
    </source>
</reference>
<evidence type="ECO:0000259" key="4">
    <source>
        <dbReference type="PROSITE" id="PS50932"/>
    </source>
</evidence>
<dbReference type="GO" id="GO:0000976">
    <property type="term" value="F:transcription cis-regulatory region binding"/>
    <property type="evidence" value="ECO:0007669"/>
    <property type="project" value="TreeGrafter"/>
</dbReference>
<dbReference type="PANTHER" id="PTHR30146:SF144">
    <property type="entry name" value="LACI-FAMILY TRANSCRIPTION REGULATOR"/>
    <property type="match status" value="1"/>
</dbReference>
<dbReference type="InterPro" id="IPR010982">
    <property type="entry name" value="Lambda_DNA-bd_dom_sf"/>
</dbReference>
<name>A0AAC9I5C1_9FLAO</name>
<organism evidence="5 6">
    <name type="scientific">Flavobacterium gilvum</name>
    <dbReference type="NCBI Taxonomy" id="1492737"/>
    <lineage>
        <taxon>Bacteria</taxon>
        <taxon>Pseudomonadati</taxon>
        <taxon>Bacteroidota</taxon>
        <taxon>Flavobacteriia</taxon>
        <taxon>Flavobacteriales</taxon>
        <taxon>Flavobacteriaceae</taxon>
        <taxon>Flavobacterium</taxon>
    </lineage>
</organism>
<evidence type="ECO:0000256" key="1">
    <source>
        <dbReference type="ARBA" id="ARBA00023015"/>
    </source>
</evidence>
<dbReference type="PROSITE" id="PS00356">
    <property type="entry name" value="HTH_LACI_1"/>
    <property type="match status" value="1"/>
</dbReference>
<dbReference type="Gene3D" id="1.10.260.40">
    <property type="entry name" value="lambda repressor-like DNA-binding domains"/>
    <property type="match status" value="1"/>
</dbReference>
<keyword evidence="3" id="KW-0804">Transcription</keyword>
<dbReference type="InterPro" id="IPR028082">
    <property type="entry name" value="Peripla_BP_I"/>
</dbReference>
<evidence type="ECO:0000256" key="3">
    <source>
        <dbReference type="ARBA" id="ARBA00023163"/>
    </source>
</evidence>
<gene>
    <name evidence="5" type="ORF">EM308_17705</name>
</gene>
<evidence type="ECO:0000313" key="6">
    <source>
        <dbReference type="Proteomes" id="UP000175968"/>
    </source>
</evidence>
<evidence type="ECO:0000256" key="2">
    <source>
        <dbReference type="ARBA" id="ARBA00023125"/>
    </source>
</evidence>
<keyword evidence="2" id="KW-0238">DNA-binding</keyword>
<keyword evidence="6" id="KW-1185">Reference proteome</keyword>
<sequence length="348" mass="39730">MQKKHTIRDIAEMAGVSTGTVDRVIHKRGYVSQVAFEKVNKLLDEINYQPNLIARNLRNNKVYRICVLIPDPKKDVYWSPCIDGIDKVISEMETFGIDIEMSFFDPENSKSFSAGNLAIQDTIPDAVILVPLFPKEALIAIENYNVLGIMVSTFNNRMDSSLLKNFVGQDLNQSGRVAARLLESILNKDGDIAVIHLGQKDKNDVQIQEKENGFRYYFKESTHFKNNIITCKLKQLDFENELSVFLKNHKNLAGVFITTSNAYQVVEVIQSIIDRKIVVIGYDLLEENVKYLKNKAIDFLIHQNLKQQAYLCVNTIAEYLLFEKNIPVETFLPIDIINSENVNIYLSV</sequence>
<dbReference type="InterPro" id="IPR000843">
    <property type="entry name" value="HTH_LacI"/>
</dbReference>
<dbReference type="RefSeq" id="WP_035635543.1">
    <property type="nucleotide sequence ID" value="NZ_CP017479.1"/>
</dbReference>
<accession>A0AAC9I5C1</accession>
<dbReference type="AlphaFoldDB" id="A0AAC9I5C1"/>
<dbReference type="SMART" id="SM00354">
    <property type="entry name" value="HTH_LACI"/>
    <property type="match status" value="1"/>
</dbReference>
<dbReference type="Proteomes" id="UP000175968">
    <property type="component" value="Chromosome"/>
</dbReference>
<feature type="domain" description="HTH lacI-type" evidence="4">
    <location>
        <begin position="6"/>
        <end position="59"/>
    </location>
</feature>
<proteinExistence type="predicted"/>
<keyword evidence="1" id="KW-0805">Transcription regulation</keyword>
<dbReference type="InterPro" id="IPR025997">
    <property type="entry name" value="SBP_2_dom"/>
</dbReference>
<dbReference type="KEGG" id="fgl:EM308_17705"/>
<protein>
    <submittedName>
        <fullName evidence="5">LacI family transcriptional regulator</fullName>
    </submittedName>
</protein>
<dbReference type="Pfam" id="PF00356">
    <property type="entry name" value="LacI"/>
    <property type="match status" value="1"/>
</dbReference>
<dbReference type="Pfam" id="PF13407">
    <property type="entry name" value="Peripla_BP_4"/>
    <property type="match status" value="1"/>
</dbReference>
<dbReference type="CDD" id="cd01392">
    <property type="entry name" value="HTH_LacI"/>
    <property type="match status" value="1"/>
</dbReference>
<dbReference type="SUPFAM" id="SSF53822">
    <property type="entry name" value="Periplasmic binding protein-like I"/>
    <property type="match status" value="1"/>
</dbReference>
<evidence type="ECO:0000313" key="5">
    <source>
        <dbReference type="EMBL" id="AOW11169.1"/>
    </source>
</evidence>